<name>A0A543FXE1_9PSEU</name>
<accession>A0A543FXE1</accession>
<dbReference type="PRINTS" id="PR00032">
    <property type="entry name" value="HTHARAC"/>
</dbReference>
<dbReference type="Pfam" id="PF12833">
    <property type="entry name" value="HTH_18"/>
    <property type="match status" value="1"/>
</dbReference>
<dbReference type="InterPro" id="IPR032783">
    <property type="entry name" value="AraC_lig"/>
</dbReference>
<organism evidence="6 7">
    <name type="scientific">Pseudonocardia cypriaca</name>
    <dbReference type="NCBI Taxonomy" id="882449"/>
    <lineage>
        <taxon>Bacteria</taxon>
        <taxon>Bacillati</taxon>
        <taxon>Actinomycetota</taxon>
        <taxon>Actinomycetes</taxon>
        <taxon>Pseudonocardiales</taxon>
        <taxon>Pseudonocardiaceae</taxon>
        <taxon>Pseudonocardia</taxon>
    </lineage>
</organism>
<dbReference type="Gene3D" id="1.10.10.60">
    <property type="entry name" value="Homeodomain-like"/>
    <property type="match status" value="2"/>
</dbReference>
<dbReference type="InterPro" id="IPR020449">
    <property type="entry name" value="Tscrpt_reg_AraC-type_HTH"/>
</dbReference>
<feature type="domain" description="HTH araC/xylS-type" evidence="5">
    <location>
        <begin position="229"/>
        <end position="327"/>
    </location>
</feature>
<keyword evidence="7" id="KW-1185">Reference proteome</keyword>
<keyword evidence="1" id="KW-0805">Transcription regulation</keyword>
<keyword evidence="3" id="KW-0010">Activator</keyword>
<dbReference type="Proteomes" id="UP000319818">
    <property type="component" value="Unassembled WGS sequence"/>
</dbReference>
<dbReference type="InterPro" id="IPR037923">
    <property type="entry name" value="HTH-like"/>
</dbReference>
<dbReference type="PROSITE" id="PS01124">
    <property type="entry name" value="HTH_ARAC_FAMILY_2"/>
    <property type="match status" value="1"/>
</dbReference>
<dbReference type="EMBL" id="VFPH01000002">
    <property type="protein sequence ID" value="TQM38503.1"/>
    <property type="molecule type" value="Genomic_DNA"/>
</dbReference>
<evidence type="ECO:0000313" key="7">
    <source>
        <dbReference type="Proteomes" id="UP000319818"/>
    </source>
</evidence>
<dbReference type="PROSITE" id="PS00041">
    <property type="entry name" value="HTH_ARAC_FAMILY_1"/>
    <property type="match status" value="1"/>
</dbReference>
<protein>
    <submittedName>
        <fullName evidence="6">AraC family transcriptional regulator</fullName>
    </submittedName>
</protein>
<gene>
    <name evidence="6" type="ORF">FB388_5743</name>
</gene>
<comment type="caution">
    <text evidence="6">The sequence shown here is derived from an EMBL/GenBank/DDBJ whole genome shotgun (WGS) entry which is preliminary data.</text>
</comment>
<dbReference type="InterPro" id="IPR009057">
    <property type="entry name" value="Homeodomain-like_sf"/>
</dbReference>
<dbReference type="InterPro" id="IPR018062">
    <property type="entry name" value="HTH_AraC-typ_CS"/>
</dbReference>
<evidence type="ECO:0000256" key="1">
    <source>
        <dbReference type="ARBA" id="ARBA00023015"/>
    </source>
</evidence>
<dbReference type="InterPro" id="IPR050204">
    <property type="entry name" value="AraC_XylS_family_regulators"/>
</dbReference>
<evidence type="ECO:0000256" key="2">
    <source>
        <dbReference type="ARBA" id="ARBA00023125"/>
    </source>
</evidence>
<dbReference type="GO" id="GO:0043565">
    <property type="term" value="F:sequence-specific DNA binding"/>
    <property type="evidence" value="ECO:0007669"/>
    <property type="project" value="InterPro"/>
</dbReference>
<dbReference type="PANTHER" id="PTHR46796:SF7">
    <property type="entry name" value="ARAC FAMILY TRANSCRIPTIONAL REGULATOR"/>
    <property type="match status" value="1"/>
</dbReference>
<keyword evidence="2" id="KW-0238">DNA-binding</keyword>
<evidence type="ECO:0000259" key="5">
    <source>
        <dbReference type="PROSITE" id="PS01124"/>
    </source>
</evidence>
<dbReference type="InterPro" id="IPR018060">
    <property type="entry name" value="HTH_AraC"/>
</dbReference>
<dbReference type="PANTHER" id="PTHR46796">
    <property type="entry name" value="HTH-TYPE TRANSCRIPTIONAL ACTIVATOR RHAS-RELATED"/>
    <property type="match status" value="1"/>
</dbReference>
<keyword evidence="4" id="KW-0804">Transcription</keyword>
<dbReference type="GO" id="GO:0003700">
    <property type="term" value="F:DNA-binding transcription factor activity"/>
    <property type="evidence" value="ECO:0007669"/>
    <property type="project" value="InterPro"/>
</dbReference>
<reference evidence="6 7" key="1">
    <citation type="submission" date="2019-06" db="EMBL/GenBank/DDBJ databases">
        <title>Sequencing the genomes of 1000 actinobacteria strains.</title>
        <authorList>
            <person name="Klenk H.-P."/>
        </authorList>
    </citation>
    <scope>NUCLEOTIDE SEQUENCE [LARGE SCALE GENOMIC DNA]</scope>
    <source>
        <strain evidence="6 7">DSM 45511</strain>
    </source>
</reference>
<evidence type="ECO:0000256" key="3">
    <source>
        <dbReference type="ARBA" id="ARBA00023159"/>
    </source>
</evidence>
<dbReference type="SMART" id="SM00342">
    <property type="entry name" value="HTH_ARAC"/>
    <property type="match status" value="1"/>
</dbReference>
<evidence type="ECO:0000256" key="4">
    <source>
        <dbReference type="ARBA" id="ARBA00023163"/>
    </source>
</evidence>
<dbReference type="SUPFAM" id="SSF46689">
    <property type="entry name" value="Homeodomain-like"/>
    <property type="match status" value="2"/>
</dbReference>
<sequence>MAALLTSIPDRLGHPGTNRSLLASGMDVIADMLSAARAGGATTVRLRAAAPWGVRRDRVPSVACHLVTQGTCWLRTPGAEPLRLETGDFALLPDGAGHTLSSDRQGSRVLDDDVIADRPRRAGPEIDIGGIGPETRWLCAGYRSTGALPPPLLALLPPVLHVPARESAVRGDLTDTLRMLAREATADRPGSQIIIDRLVDILVVHALREWLLSGLAATWPAALHDLPVATAVTALHHELHRPWTLDELAARSGLSRATLTRRFTLLIGEPPLSYLRHKRMELAARRLRESDETLTAIADRVGYASEFAFSRAFSRTFGVAPGRYRAANRPDRECRDV</sequence>
<proteinExistence type="predicted"/>
<dbReference type="Pfam" id="PF12852">
    <property type="entry name" value="Cupin_6"/>
    <property type="match status" value="1"/>
</dbReference>
<dbReference type="SUPFAM" id="SSF51215">
    <property type="entry name" value="Regulatory protein AraC"/>
    <property type="match status" value="1"/>
</dbReference>
<evidence type="ECO:0000313" key="6">
    <source>
        <dbReference type="EMBL" id="TQM38503.1"/>
    </source>
</evidence>
<dbReference type="AlphaFoldDB" id="A0A543FXE1"/>